<protein>
    <submittedName>
        <fullName evidence="1">Uncharacterized protein</fullName>
    </submittedName>
</protein>
<proteinExistence type="predicted"/>
<reference evidence="1 2" key="1">
    <citation type="submission" date="2019-01" db="EMBL/GenBank/DDBJ databases">
        <title>Draft genome sequence of Psathyrella aberdarensis IHI B618.</title>
        <authorList>
            <person name="Buettner E."/>
            <person name="Kellner H."/>
        </authorList>
    </citation>
    <scope>NUCLEOTIDE SEQUENCE [LARGE SCALE GENOMIC DNA]</scope>
    <source>
        <strain evidence="1 2">IHI B618</strain>
    </source>
</reference>
<dbReference type="Proteomes" id="UP000290288">
    <property type="component" value="Unassembled WGS sequence"/>
</dbReference>
<organism evidence="1 2">
    <name type="scientific">Candolleomyces aberdarensis</name>
    <dbReference type="NCBI Taxonomy" id="2316362"/>
    <lineage>
        <taxon>Eukaryota</taxon>
        <taxon>Fungi</taxon>
        <taxon>Dikarya</taxon>
        <taxon>Basidiomycota</taxon>
        <taxon>Agaricomycotina</taxon>
        <taxon>Agaricomycetes</taxon>
        <taxon>Agaricomycetidae</taxon>
        <taxon>Agaricales</taxon>
        <taxon>Agaricineae</taxon>
        <taxon>Psathyrellaceae</taxon>
        <taxon>Candolleomyces</taxon>
    </lineage>
</organism>
<evidence type="ECO:0000313" key="2">
    <source>
        <dbReference type="Proteomes" id="UP000290288"/>
    </source>
</evidence>
<evidence type="ECO:0000313" key="1">
    <source>
        <dbReference type="EMBL" id="RXW24234.1"/>
    </source>
</evidence>
<dbReference type="EMBL" id="SDEE01000023">
    <property type="protein sequence ID" value="RXW24234.1"/>
    <property type="molecule type" value="Genomic_DNA"/>
</dbReference>
<accession>A0A4Q2DY45</accession>
<sequence>MPPSRVPLPSFSLVLTAANGDPLLRMQDFNPAPTSVEVNLQLPQLSAVMTAPTLLQPSDHDPLMQTIDTRLQGQLAYQARYATDAGKPSGEDDDNQSEIGTIYEPYPAGLAHELHALGQPGHTRRLRRLPTRGRSPSLLNRLKMKFSALWRKLRRLGALILCGRV</sequence>
<dbReference type="OrthoDB" id="2985477at2759"/>
<dbReference type="AlphaFoldDB" id="A0A4Q2DY45"/>
<comment type="caution">
    <text evidence="1">The sequence shown here is derived from an EMBL/GenBank/DDBJ whole genome shotgun (WGS) entry which is preliminary data.</text>
</comment>
<gene>
    <name evidence="1" type="ORF">EST38_g1603</name>
</gene>
<keyword evidence="2" id="KW-1185">Reference proteome</keyword>
<name>A0A4Q2DY45_9AGAR</name>